<dbReference type="InterPro" id="IPR050921">
    <property type="entry name" value="T4SS_GSP_E_ATPase"/>
</dbReference>
<name>A0A6I6MLR3_9CAUL</name>
<organism evidence="3 4">
    <name type="scientific">Terricaulis silvestris</name>
    <dbReference type="NCBI Taxonomy" id="2686094"/>
    <lineage>
        <taxon>Bacteria</taxon>
        <taxon>Pseudomonadati</taxon>
        <taxon>Pseudomonadota</taxon>
        <taxon>Alphaproteobacteria</taxon>
        <taxon>Caulobacterales</taxon>
        <taxon>Caulobacteraceae</taxon>
        <taxon>Terricaulis</taxon>
    </lineage>
</organism>
<dbReference type="RefSeq" id="WP_158765848.1">
    <property type="nucleotide sequence ID" value="NZ_CP047045.1"/>
</dbReference>
<dbReference type="GO" id="GO:0005524">
    <property type="term" value="F:ATP binding"/>
    <property type="evidence" value="ECO:0007669"/>
    <property type="project" value="InterPro"/>
</dbReference>
<dbReference type="CDD" id="cd01130">
    <property type="entry name" value="VirB11-like_ATPase"/>
    <property type="match status" value="1"/>
</dbReference>
<evidence type="ECO:0000313" key="4">
    <source>
        <dbReference type="Proteomes" id="UP000431269"/>
    </source>
</evidence>
<dbReference type="PANTHER" id="PTHR30486">
    <property type="entry name" value="TWITCHING MOTILITY PROTEIN PILT"/>
    <property type="match status" value="1"/>
</dbReference>
<evidence type="ECO:0000256" key="1">
    <source>
        <dbReference type="ARBA" id="ARBA00006611"/>
    </source>
</evidence>
<reference evidence="4" key="1">
    <citation type="submission" date="2019-12" db="EMBL/GenBank/DDBJ databases">
        <title>Complete genome of Terracaulis silvestris 0127_4.</title>
        <authorList>
            <person name="Vieira S."/>
            <person name="Riedel T."/>
            <person name="Sproer C."/>
            <person name="Pascual J."/>
            <person name="Boedeker C."/>
            <person name="Overmann J."/>
        </authorList>
    </citation>
    <scope>NUCLEOTIDE SEQUENCE [LARGE SCALE GENOMIC DNA]</scope>
    <source>
        <strain evidence="4">0127_4</strain>
    </source>
</reference>
<keyword evidence="4" id="KW-1185">Reference proteome</keyword>
<dbReference type="Proteomes" id="UP000431269">
    <property type="component" value="Chromosome"/>
</dbReference>
<dbReference type="KEGG" id="tsv:DSM104635_01786"/>
<dbReference type="EMBL" id="CP047045">
    <property type="protein sequence ID" value="QGZ94951.1"/>
    <property type="molecule type" value="Genomic_DNA"/>
</dbReference>
<sequence length="322" mass="34083">MSGARTIGLERRRSALARALGPAIADALAAPDVVEALINADGRVWLDRVGHGLVTTEHVLPASDRETAIRLLAHEAGDAVGADRAALAAILPDSSARVQALLPPLVEAPVLAIRKRPSRIYTLQDYVADAIASPQQAERLARAVEARRNIIVAGGTGSGKTTLLNALLAESAFLQARILILEDTAELQCASPNSVQLLTKRTDPHVTMRDLVQMTLRLRPDRIVVGEVRDGAALEVLKAWNTGHPGGLLTLHANSAADALARLEDLAMEATAHPPRRLIASAVDMIVFIARTATGRAIAEIIEVKGVVGDTYELQSLEGGAT</sequence>
<evidence type="ECO:0000259" key="2">
    <source>
        <dbReference type="PROSITE" id="PS00662"/>
    </source>
</evidence>
<protein>
    <submittedName>
        <fullName evidence="3">Type IV secretion system protein VirB11</fullName>
    </submittedName>
</protein>
<dbReference type="PROSITE" id="PS00662">
    <property type="entry name" value="T2SP_E"/>
    <property type="match status" value="1"/>
</dbReference>
<comment type="similarity">
    <text evidence="1">Belongs to the GSP E family.</text>
</comment>
<feature type="domain" description="Bacterial type II secretion system protein E" evidence="2">
    <location>
        <begin position="216"/>
        <end position="230"/>
    </location>
</feature>
<dbReference type="PANTHER" id="PTHR30486:SF6">
    <property type="entry name" value="TYPE IV PILUS RETRACTATION ATPASE PILT"/>
    <property type="match status" value="1"/>
</dbReference>
<dbReference type="AlphaFoldDB" id="A0A6I6MLR3"/>
<dbReference type="Gene3D" id="3.40.50.300">
    <property type="entry name" value="P-loop containing nucleotide triphosphate hydrolases"/>
    <property type="match status" value="1"/>
</dbReference>
<dbReference type="GO" id="GO:0016887">
    <property type="term" value="F:ATP hydrolysis activity"/>
    <property type="evidence" value="ECO:0007669"/>
    <property type="project" value="InterPro"/>
</dbReference>
<dbReference type="Pfam" id="PF00437">
    <property type="entry name" value="T2SSE"/>
    <property type="match status" value="1"/>
</dbReference>
<dbReference type="GO" id="GO:0005737">
    <property type="term" value="C:cytoplasm"/>
    <property type="evidence" value="ECO:0007669"/>
    <property type="project" value="InterPro"/>
</dbReference>
<accession>A0A6I6MLR3</accession>
<gene>
    <name evidence="3" type="ORF">DSM104635_01786</name>
</gene>
<dbReference type="InterPro" id="IPR027417">
    <property type="entry name" value="P-loop_NTPase"/>
</dbReference>
<proteinExistence type="inferred from homology"/>
<dbReference type="Gene3D" id="3.30.450.90">
    <property type="match status" value="1"/>
</dbReference>
<dbReference type="SUPFAM" id="SSF52540">
    <property type="entry name" value="P-loop containing nucleoside triphosphate hydrolases"/>
    <property type="match status" value="1"/>
</dbReference>
<dbReference type="InterPro" id="IPR001482">
    <property type="entry name" value="T2SS/T4SS_dom"/>
</dbReference>
<dbReference type="InterPro" id="IPR014149">
    <property type="entry name" value="Conjug-transfer_TrbB"/>
</dbReference>
<evidence type="ECO:0000313" key="3">
    <source>
        <dbReference type="EMBL" id="QGZ94951.1"/>
    </source>
</evidence>
<dbReference type="NCBIfam" id="TIGR02782">
    <property type="entry name" value="TrbB_P"/>
    <property type="match status" value="1"/>
</dbReference>